<evidence type="ECO:0000259" key="2">
    <source>
        <dbReference type="SMART" id="SM00062"/>
    </source>
</evidence>
<proteinExistence type="predicted"/>
<dbReference type="RefSeq" id="WP_160325903.1">
    <property type="nucleotide sequence ID" value="NZ_CAXRJZ010000124.1"/>
</dbReference>
<dbReference type="InterPro" id="IPR001638">
    <property type="entry name" value="Solute-binding_3/MltF_N"/>
</dbReference>
<dbReference type="PANTHER" id="PTHR35936:SF17">
    <property type="entry name" value="ARGININE-BINDING EXTRACELLULAR PROTEIN ARTP"/>
    <property type="match status" value="1"/>
</dbReference>
<sequence>MTNDYDTLNQEKAPRFRGVKSFAMGMAAALVTATGIGTGAAKAGPLMDRIEAGEPIRLGYISAPPWCGQGPDGTPNGFANEIVVGSLKAAGFDNIESIILTDWAGVIPALNAGQYDIASCGLYILGERCQNMAFANPLGVMGMAFVVPAGNPQGINTVEDVIEKGIKLSTTAGSAGQKYAKEGNVPEGQMTILTSDAEVFAAMNSGRVDAALYNYFTSKELVDRSNGKFELSDMSKMPIDTKNWPAAGFRPDDADFVELYNEGQKKYLGSEEMLAVVEDDGFTEMNIPDPSVTADWVCENR</sequence>
<dbReference type="PANTHER" id="PTHR35936">
    <property type="entry name" value="MEMBRANE-BOUND LYTIC MUREIN TRANSGLYCOSYLASE F"/>
    <property type="match status" value="1"/>
</dbReference>
<feature type="domain" description="Solute-binding protein family 3/N-terminal" evidence="2">
    <location>
        <begin position="55"/>
        <end position="271"/>
    </location>
</feature>
<dbReference type="AlphaFoldDB" id="A0A5P3A951"/>
<evidence type="ECO:0000313" key="3">
    <source>
        <dbReference type="EMBL" id="QEW25334.1"/>
    </source>
</evidence>
<reference evidence="3 4" key="1">
    <citation type="submission" date="2018-08" db="EMBL/GenBank/DDBJ databases">
        <title>Genetic Globetrotter - A new plasmid hitch-hiking vast phylogenetic and geographic distances.</title>
        <authorList>
            <person name="Vollmers J."/>
            <person name="Petersen J."/>
        </authorList>
    </citation>
    <scope>NUCLEOTIDE SEQUENCE [LARGE SCALE GENOMIC DNA]</scope>
    <source>
        <strain evidence="3 4">DSM 26383</strain>
    </source>
</reference>
<evidence type="ECO:0000313" key="4">
    <source>
        <dbReference type="Proteomes" id="UP000325785"/>
    </source>
</evidence>
<dbReference type="SUPFAM" id="SSF53850">
    <property type="entry name" value="Periplasmic binding protein-like II"/>
    <property type="match status" value="1"/>
</dbReference>
<dbReference type="SMART" id="SM00062">
    <property type="entry name" value="PBPb"/>
    <property type="match status" value="1"/>
</dbReference>
<organism evidence="3 4">
    <name type="scientific">Roseovarius indicus</name>
    <dbReference type="NCBI Taxonomy" id="540747"/>
    <lineage>
        <taxon>Bacteria</taxon>
        <taxon>Pseudomonadati</taxon>
        <taxon>Pseudomonadota</taxon>
        <taxon>Alphaproteobacteria</taxon>
        <taxon>Rhodobacterales</taxon>
        <taxon>Roseobacteraceae</taxon>
        <taxon>Roseovarius</taxon>
    </lineage>
</organism>
<dbReference type="EMBL" id="CP031598">
    <property type="protein sequence ID" value="QEW25334.1"/>
    <property type="molecule type" value="Genomic_DNA"/>
</dbReference>
<protein>
    <submittedName>
        <fullName evidence="3">Sulfate starvation-induced protein 7</fullName>
    </submittedName>
</protein>
<dbReference type="KEGG" id="rid:RIdsm_01120"/>
<dbReference type="Pfam" id="PF00497">
    <property type="entry name" value="SBP_bac_3"/>
    <property type="match status" value="1"/>
</dbReference>
<name>A0A5P3A951_9RHOB</name>
<dbReference type="Proteomes" id="UP000325785">
    <property type="component" value="Chromosome"/>
</dbReference>
<accession>A0A5P3A951</accession>
<dbReference type="Gene3D" id="3.40.190.10">
    <property type="entry name" value="Periplasmic binding protein-like II"/>
    <property type="match status" value="2"/>
</dbReference>
<evidence type="ECO:0000256" key="1">
    <source>
        <dbReference type="ARBA" id="ARBA00022729"/>
    </source>
</evidence>
<keyword evidence="1" id="KW-0732">Signal</keyword>
<gene>
    <name evidence="3" type="primary">fliY</name>
    <name evidence="3" type="ORF">RIdsm_01120</name>
</gene>